<evidence type="ECO:0000313" key="1">
    <source>
        <dbReference type="EMBL" id="GAA0500499.1"/>
    </source>
</evidence>
<reference evidence="2" key="1">
    <citation type="journal article" date="2019" name="Int. J. Syst. Evol. Microbiol.">
        <title>The Global Catalogue of Microorganisms (GCM) 10K type strain sequencing project: providing services to taxonomists for standard genome sequencing and annotation.</title>
        <authorList>
            <consortium name="The Broad Institute Genomics Platform"/>
            <consortium name="The Broad Institute Genome Sequencing Center for Infectious Disease"/>
            <person name="Wu L."/>
            <person name="Ma J."/>
        </authorList>
    </citation>
    <scope>NUCLEOTIDE SEQUENCE [LARGE SCALE GENOMIC DNA]</scope>
    <source>
        <strain evidence="2">JCM 14368</strain>
    </source>
</reference>
<dbReference type="PROSITE" id="PS51318">
    <property type="entry name" value="TAT"/>
    <property type="match status" value="1"/>
</dbReference>
<organism evidence="1 2">
    <name type="scientific">Deinococcus depolymerans</name>
    <dbReference type="NCBI Taxonomy" id="392408"/>
    <lineage>
        <taxon>Bacteria</taxon>
        <taxon>Thermotogati</taxon>
        <taxon>Deinococcota</taxon>
        <taxon>Deinococci</taxon>
        <taxon>Deinococcales</taxon>
        <taxon>Deinococcaceae</taxon>
        <taxon>Deinococcus</taxon>
    </lineage>
</organism>
<name>A0ABP3LIF4_9DEIO</name>
<dbReference type="EMBL" id="BAAADB010000003">
    <property type="protein sequence ID" value="GAA0500499.1"/>
    <property type="molecule type" value="Genomic_DNA"/>
</dbReference>
<dbReference type="PANTHER" id="PTHR31694:SF26">
    <property type="entry name" value="OS05G0151100 PROTEIN"/>
    <property type="match status" value="1"/>
</dbReference>
<accession>A0ABP3LIF4</accession>
<evidence type="ECO:0000313" key="2">
    <source>
        <dbReference type="Proteomes" id="UP001500191"/>
    </source>
</evidence>
<dbReference type="RefSeq" id="WP_343755640.1">
    <property type="nucleotide sequence ID" value="NZ_BAAADB010000003.1"/>
</dbReference>
<sequence>MTNHQTTDRQILDDATSTDTMNRRAAMGFLGKIGMGAAAMGLAATAGTAAAAPAKNIDADVLNFALNLEYLEAAFYLAAVGRVNELRKIGGGADIILPAGLDQDRGMTFKDGNVQALARDIAEDELSHVKFLHGALGKAAAARPVIDLNGAFRAAGKAASGGKIDGFNPFLNDLFFLHGAFIFEDVGVTAYNGAATLITNPAYLQAAAGILAVEAYHGGAIRTMLYQQRQVSAAAGLYVGQVVQAISNLRGSVGGMKDQGLSDNAGNMVVAPADKNGVAYGRSTREVLNIVYLAPNAKKGGFYPNGLNGSIK</sequence>
<proteinExistence type="predicted"/>
<keyword evidence="2" id="KW-1185">Reference proteome</keyword>
<dbReference type="Proteomes" id="UP001500191">
    <property type="component" value="Unassembled WGS sequence"/>
</dbReference>
<dbReference type="InterPro" id="IPR052965">
    <property type="entry name" value="Pigment-catalase-like"/>
</dbReference>
<dbReference type="Pfam" id="PF13668">
    <property type="entry name" value="Ferritin_2"/>
    <property type="match status" value="1"/>
</dbReference>
<gene>
    <name evidence="1" type="ORF">GCM10008937_04850</name>
</gene>
<dbReference type="PANTHER" id="PTHR31694">
    <property type="entry name" value="DESICCATION-LIKE PROTEIN"/>
    <property type="match status" value="1"/>
</dbReference>
<dbReference type="InterPro" id="IPR006311">
    <property type="entry name" value="TAT_signal"/>
</dbReference>
<dbReference type="InterPro" id="IPR009078">
    <property type="entry name" value="Ferritin-like_SF"/>
</dbReference>
<comment type="caution">
    <text evidence="1">The sequence shown here is derived from an EMBL/GenBank/DDBJ whole genome shotgun (WGS) entry which is preliminary data.</text>
</comment>
<dbReference type="SUPFAM" id="SSF47240">
    <property type="entry name" value="Ferritin-like"/>
    <property type="match status" value="1"/>
</dbReference>
<protein>
    <submittedName>
        <fullName evidence="1">Ferritin-like domain-containing protein</fullName>
    </submittedName>
</protein>